<dbReference type="EMBL" id="CP138590">
    <property type="protein sequence ID" value="WPH03746.1"/>
    <property type="molecule type" value="Genomic_DNA"/>
</dbReference>
<feature type="region of interest" description="Disordered" evidence="1">
    <location>
        <begin position="139"/>
        <end position="160"/>
    </location>
</feature>
<proteinExistence type="predicted"/>
<feature type="region of interest" description="Disordered" evidence="1">
    <location>
        <begin position="95"/>
        <end position="115"/>
    </location>
</feature>
<dbReference type="PANTHER" id="PTHR38167">
    <property type="entry name" value="C2H2-TYPE DOMAIN-CONTAINING PROTEIN"/>
    <property type="match status" value="1"/>
</dbReference>
<name>A0AAQ3MBY7_9PEZI</name>
<evidence type="ECO:0008006" key="4">
    <source>
        <dbReference type="Google" id="ProtNLM"/>
    </source>
</evidence>
<evidence type="ECO:0000256" key="1">
    <source>
        <dbReference type="SAM" id="MobiDB-lite"/>
    </source>
</evidence>
<evidence type="ECO:0000313" key="2">
    <source>
        <dbReference type="EMBL" id="WPH03746.1"/>
    </source>
</evidence>
<dbReference type="AlphaFoldDB" id="A0AAQ3MBY7"/>
<accession>A0AAQ3MBY7</accession>
<evidence type="ECO:0000313" key="3">
    <source>
        <dbReference type="Proteomes" id="UP001303373"/>
    </source>
</evidence>
<dbReference type="Proteomes" id="UP001303373">
    <property type="component" value="Chromosome 11"/>
</dbReference>
<feature type="compositionally biased region" description="Basic and acidic residues" evidence="1">
    <location>
        <begin position="139"/>
        <end position="149"/>
    </location>
</feature>
<keyword evidence="3" id="KW-1185">Reference proteome</keyword>
<feature type="compositionally biased region" description="Acidic residues" evidence="1">
    <location>
        <begin position="95"/>
        <end position="105"/>
    </location>
</feature>
<organism evidence="2 3">
    <name type="scientific">Acrodontium crateriforme</name>
    <dbReference type="NCBI Taxonomy" id="150365"/>
    <lineage>
        <taxon>Eukaryota</taxon>
        <taxon>Fungi</taxon>
        <taxon>Dikarya</taxon>
        <taxon>Ascomycota</taxon>
        <taxon>Pezizomycotina</taxon>
        <taxon>Dothideomycetes</taxon>
        <taxon>Dothideomycetidae</taxon>
        <taxon>Mycosphaerellales</taxon>
        <taxon>Teratosphaeriaceae</taxon>
        <taxon>Acrodontium</taxon>
    </lineage>
</organism>
<sequence length="160" mass="17691">MSTPNQTSLSPSLSEAIASASQKRLAEILRQICSTNVEANAAATSYLLVSVDAASGVKRKAYETCENCKAEFHVMNNKDGDCVYHDGEIDVDDESSVWDDYDDYNPDPSSSEVMNDPGFKEGYIMSCCEKRPYEKGCVKSKHEAKDQPRKQQLKVGYVVS</sequence>
<gene>
    <name evidence="2" type="ORF">R9X50_00662900</name>
</gene>
<reference evidence="2 3" key="1">
    <citation type="submission" date="2023-11" db="EMBL/GenBank/DDBJ databases">
        <title>An acidophilic fungus is an integral part of prey digestion in a carnivorous sundew plant.</title>
        <authorList>
            <person name="Tsai I.J."/>
        </authorList>
    </citation>
    <scope>NUCLEOTIDE SEQUENCE [LARGE SCALE GENOMIC DNA]</scope>
    <source>
        <strain evidence="2">169a</strain>
    </source>
</reference>
<protein>
    <recommendedName>
        <fullName evidence="4">C2H2-type domain-containing protein</fullName>
    </recommendedName>
</protein>
<dbReference type="PANTHER" id="PTHR38167:SF1">
    <property type="entry name" value="C2H2-TYPE DOMAIN-CONTAINING PROTEIN"/>
    <property type="match status" value="1"/>
</dbReference>